<dbReference type="EMBL" id="JAOQJU010000034">
    <property type="protein sequence ID" value="MCU6688056.1"/>
    <property type="molecule type" value="Genomic_DNA"/>
</dbReference>
<protein>
    <submittedName>
        <fullName evidence="3">Helix-turn-helix transcriptional regulator</fullName>
    </submittedName>
</protein>
<dbReference type="RefSeq" id="WP_158371924.1">
    <property type="nucleotide sequence ID" value="NZ_JAOQJU010000034.1"/>
</dbReference>
<dbReference type="PANTHER" id="PTHR46797:SF1">
    <property type="entry name" value="METHYLPHOSPHONATE SYNTHASE"/>
    <property type="match status" value="1"/>
</dbReference>
<dbReference type="InterPro" id="IPR001387">
    <property type="entry name" value="Cro/C1-type_HTH"/>
</dbReference>
<organism evidence="3 4">
    <name type="scientific">Dorea acetigenes</name>
    <dbReference type="NCBI Taxonomy" id="2981787"/>
    <lineage>
        <taxon>Bacteria</taxon>
        <taxon>Bacillati</taxon>
        <taxon>Bacillota</taxon>
        <taxon>Clostridia</taxon>
        <taxon>Lachnospirales</taxon>
        <taxon>Lachnospiraceae</taxon>
        <taxon>Dorea</taxon>
    </lineage>
</organism>
<name>A0ABT2RS04_9FIRM</name>
<dbReference type="Pfam" id="PF01381">
    <property type="entry name" value="HTH_3"/>
    <property type="match status" value="1"/>
</dbReference>
<evidence type="ECO:0000256" key="1">
    <source>
        <dbReference type="ARBA" id="ARBA00023125"/>
    </source>
</evidence>
<sequence>MDYCKLGLRIKEIRKKRRMSQQTLSYEIDYSIPHISHVENGTTKLSVDFLVKTANALQVTTDQLLCDSLDNSEMIFQGEIMESLKDCSNTELKIINRLIKDVKVNLRENI</sequence>
<evidence type="ECO:0000313" key="4">
    <source>
        <dbReference type="Proteomes" id="UP001652431"/>
    </source>
</evidence>
<evidence type="ECO:0000259" key="2">
    <source>
        <dbReference type="PROSITE" id="PS50943"/>
    </source>
</evidence>
<evidence type="ECO:0000313" key="3">
    <source>
        <dbReference type="EMBL" id="MCU6688056.1"/>
    </source>
</evidence>
<dbReference type="Gene3D" id="1.10.260.40">
    <property type="entry name" value="lambda repressor-like DNA-binding domains"/>
    <property type="match status" value="1"/>
</dbReference>
<proteinExistence type="predicted"/>
<keyword evidence="1" id="KW-0238">DNA-binding</keyword>
<keyword evidence="4" id="KW-1185">Reference proteome</keyword>
<dbReference type="InterPro" id="IPR050807">
    <property type="entry name" value="TransReg_Diox_bact_type"/>
</dbReference>
<dbReference type="PANTHER" id="PTHR46797">
    <property type="entry name" value="HTH-TYPE TRANSCRIPTIONAL REGULATOR"/>
    <property type="match status" value="1"/>
</dbReference>
<accession>A0ABT2RS04</accession>
<dbReference type="InterPro" id="IPR010982">
    <property type="entry name" value="Lambda_DNA-bd_dom_sf"/>
</dbReference>
<dbReference type="SUPFAM" id="SSF47413">
    <property type="entry name" value="lambda repressor-like DNA-binding domains"/>
    <property type="match status" value="1"/>
</dbReference>
<dbReference type="SMART" id="SM00530">
    <property type="entry name" value="HTH_XRE"/>
    <property type="match status" value="1"/>
</dbReference>
<reference evidence="3 4" key="1">
    <citation type="journal article" date="2021" name="ISME Commun">
        <title>Automated analysis of genomic sequences facilitates high-throughput and comprehensive description of bacteria.</title>
        <authorList>
            <person name="Hitch T.C.A."/>
        </authorList>
    </citation>
    <scope>NUCLEOTIDE SEQUENCE [LARGE SCALE GENOMIC DNA]</scope>
    <source>
        <strain evidence="3 4">Sanger_03</strain>
    </source>
</reference>
<feature type="domain" description="HTH cro/C1-type" evidence="2">
    <location>
        <begin position="10"/>
        <end position="64"/>
    </location>
</feature>
<dbReference type="PROSITE" id="PS50943">
    <property type="entry name" value="HTH_CROC1"/>
    <property type="match status" value="1"/>
</dbReference>
<dbReference type="Proteomes" id="UP001652431">
    <property type="component" value="Unassembled WGS sequence"/>
</dbReference>
<comment type="caution">
    <text evidence="3">The sequence shown here is derived from an EMBL/GenBank/DDBJ whole genome shotgun (WGS) entry which is preliminary data.</text>
</comment>
<dbReference type="CDD" id="cd00093">
    <property type="entry name" value="HTH_XRE"/>
    <property type="match status" value="1"/>
</dbReference>
<gene>
    <name evidence="3" type="ORF">OCV99_16260</name>
</gene>